<protein>
    <submittedName>
        <fullName evidence="1">Uncharacterized protein</fullName>
    </submittedName>
</protein>
<dbReference type="Proteomes" id="UP000482960">
    <property type="component" value="Unassembled WGS sequence"/>
</dbReference>
<gene>
    <name evidence="1" type="ORF">Prum_080500</name>
</gene>
<sequence length="147" mass="15913">MQDAPGRSVRIATVVAEAQAGAGEPLRDERDVGRRSGVQAAQGGCRWGGDLHLTTGLDGDSAAVRQRVVWTVRPQGRGRVVTERRGERGGVERAGGVVGVVHSPLELDAHVARWPGLEADLPDISLRAGPVRDDRASYWLVRYRFEI</sequence>
<reference evidence="1 2" key="2">
    <citation type="submission" date="2020-03" db="EMBL/GenBank/DDBJ databases">
        <authorList>
            <person name="Ichikawa N."/>
            <person name="Kimura A."/>
            <person name="Kitahashi Y."/>
            <person name="Uohara A."/>
        </authorList>
    </citation>
    <scope>NUCLEOTIDE SEQUENCE [LARGE SCALE GENOMIC DNA]</scope>
    <source>
        <strain evidence="1 2">NBRC 108638</strain>
    </source>
</reference>
<name>A0A6V8LHR1_9ACTN</name>
<dbReference type="AlphaFoldDB" id="A0A6V8LHR1"/>
<keyword evidence="2" id="KW-1185">Reference proteome</keyword>
<evidence type="ECO:0000313" key="1">
    <source>
        <dbReference type="EMBL" id="GFJ94408.1"/>
    </source>
</evidence>
<proteinExistence type="predicted"/>
<accession>A0A6V8LHR1</accession>
<organism evidence="1 2">
    <name type="scientific">Phytohabitans rumicis</name>
    <dbReference type="NCBI Taxonomy" id="1076125"/>
    <lineage>
        <taxon>Bacteria</taxon>
        <taxon>Bacillati</taxon>
        <taxon>Actinomycetota</taxon>
        <taxon>Actinomycetes</taxon>
        <taxon>Micromonosporales</taxon>
        <taxon>Micromonosporaceae</taxon>
    </lineage>
</organism>
<evidence type="ECO:0000313" key="2">
    <source>
        <dbReference type="Proteomes" id="UP000482960"/>
    </source>
</evidence>
<comment type="caution">
    <text evidence="1">The sequence shown here is derived from an EMBL/GenBank/DDBJ whole genome shotgun (WGS) entry which is preliminary data.</text>
</comment>
<reference evidence="1 2" key="1">
    <citation type="submission" date="2020-03" db="EMBL/GenBank/DDBJ databases">
        <title>Whole genome shotgun sequence of Phytohabitans rumicis NBRC 108638.</title>
        <authorList>
            <person name="Komaki H."/>
            <person name="Tamura T."/>
        </authorList>
    </citation>
    <scope>NUCLEOTIDE SEQUENCE [LARGE SCALE GENOMIC DNA]</scope>
    <source>
        <strain evidence="1 2">NBRC 108638</strain>
    </source>
</reference>
<dbReference type="EMBL" id="BLPG01000001">
    <property type="protein sequence ID" value="GFJ94408.1"/>
    <property type="molecule type" value="Genomic_DNA"/>
</dbReference>